<gene>
    <name evidence="1" type="ORF">EVAR_64524_1</name>
</gene>
<proteinExistence type="predicted"/>
<sequence>MEGSPVLAGLFNCFFQDGAPEGPYRLPQPLSKVIQITLDTGQCVLAHNLCKLRFYWSAWCRRGEWSHRRLVDAGRSVVLNVLNEHLNVVNQNWELLPKHNIQYIGFEARVYRNIRWSLWSDELILVIFVVL</sequence>
<reference evidence="1 2" key="1">
    <citation type="journal article" date="2019" name="Commun. Biol.">
        <title>The bagworm genome reveals a unique fibroin gene that provides high tensile strength.</title>
        <authorList>
            <person name="Kono N."/>
            <person name="Nakamura H."/>
            <person name="Ohtoshi R."/>
            <person name="Tomita M."/>
            <person name="Numata K."/>
            <person name="Arakawa K."/>
        </authorList>
    </citation>
    <scope>NUCLEOTIDE SEQUENCE [LARGE SCALE GENOMIC DNA]</scope>
</reference>
<organism evidence="1 2">
    <name type="scientific">Eumeta variegata</name>
    <name type="common">Bagworm moth</name>
    <name type="synonym">Eumeta japonica</name>
    <dbReference type="NCBI Taxonomy" id="151549"/>
    <lineage>
        <taxon>Eukaryota</taxon>
        <taxon>Metazoa</taxon>
        <taxon>Ecdysozoa</taxon>
        <taxon>Arthropoda</taxon>
        <taxon>Hexapoda</taxon>
        <taxon>Insecta</taxon>
        <taxon>Pterygota</taxon>
        <taxon>Neoptera</taxon>
        <taxon>Endopterygota</taxon>
        <taxon>Lepidoptera</taxon>
        <taxon>Glossata</taxon>
        <taxon>Ditrysia</taxon>
        <taxon>Tineoidea</taxon>
        <taxon>Psychidae</taxon>
        <taxon>Oiketicinae</taxon>
        <taxon>Eumeta</taxon>
    </lineage>
</organism>
<evidence type="ECO:0000313" key="1">
    <source>
        <dbReference type="EMBL" id="GBP86737.1"/>
    </source>
</evidence>
<dbReference type="EMBL" id="BGZK01001813">
    <property type="protein sequence ID" value="GBP86737.1"/>
    <property type="molecule type" value="Genomic_DNA"/>
</dbReference>
<accession>A0A4C1ZJF0</accession>
<protein>
    <submittedName>
        <fullName evidence="1">Uncharacterized protein</fullName>
    </submittedName>
</protein>
<evidence type="ECO:0000313" key="2">
    <source>
        <dbReference type="Proteomes" id="UP000299102"/>
    </source>
</evidence>
<dbReference type="AlphaFoldDB" id="A0A4C1ZJF0"/>
<keyword evidence="2" id="KW-1185">Reference proteome</keyword>
<name>A0A4C1ZJF0_EUMVA</name>
<dbReference type="Proteomes" id="UP000299102">
    <property type="component" value="Unassembled WGS sequence"/>
</dbReference>
<comment type="caution">
    <text evidence="1">The sequence shown here is derived from an EMBL/GenBank/DDBJ whole genome shotgun (WGS) entry which is preliminary data.</text>
</comment>